<feature type="binding site" description="covalent" evidence="11">
    <location>
        <position position="186"/>
    </location>
    <ligand>
        <name>heme c</name>
        <dbReference type="ChEBI" id="CHEBI:61717"/>
        <label>2</label>
    </ligand>
</feature>
<keyword evidence="9 12" id="KW-0408">Iron</keyword>
<keyword evidence="4 11" id="KW-0349">Heme</keyword>
<evidence type="ECO:0000256" key="10">
    <source>
        <dbReference type="ARBA" id="ARBA00023136"/>
    </source>
</evidence>
<feature type="binding site" description="covalent" evidence="11">
    <location>
        <position position="189"/>
    </location>
    <ligand>
        <name>heme c</name>
        <dbReference type="ChEBI" id="CHEBI:61717"/>
        <label>2</label>
    </ligand>
</feature>
<dbReference type="PRINTS" id="PR00605">
    <property type="entry name" value="CYTCHROMECIC"/>
</dbReference>
<dbReference type="InterPro" id="IPR014353">
    <property type="entry name" value="Membr-bd_ADH_cyt_c"/>
</dbReference>
<protein>
    <submittedName>
        <fullName evidence="14">Cytochrome c</fullName>
    </submittedName>
</protein>
<dbReference type="PROSITE" id="PS51007">
    <property type="entry name" value="CYTC"/>
    <property type="match status" value="3"/>
</dbReference>
<dbReference type="InterPro" id="IPR008168">
    <property type="entry name" value="Cyt_C_IC"/>
</dbReference>
<evidence type="ECO:0000256" key="9">
    <source>
        <dbReference type="ARBA" id="ARBA00023004"/>
    </source>
</evidence>
<keyword evidence="10" id="KW-0472">Membrane</keyword>
<feature type="binding site" description="axial binding residue" evidence="12">
    <location>
        <position position="329"/>
    </location>
    <ligand>
        <name>heme c</name>
        <dbReference type="ChEBI" id="CHEBI:61717"/>
        <label>3</label>
    </ligand>
    <ligandPart>
        <name>Fe</name>
        <dbReference type="ChEBI" id="CHEBI:18248"/>
    </ligandPart>
</feature>
<keyword evidence="6" id="KW-0732">Signal</keyword>
<dbReference type="GO" id="GO:0005886">
    <property type="term" value="C:plasma membrane"/>
    <property type="evidence" value="ECO:0007669"/>
    <property type="project" value="UniProtKB-SubCell"/>
</dbReference>
<dbReference type="KEGG" id="drg:H9K76_06470"/>
<sequence>MVTAEPHRPAPPIEGATSRDPLVRGEYLARMGDCVACHTVKGGKPFAGGAPFASPIGTMYSSNITPDKEHGIGSYSFEDFDQAVRHGVDKKKGSLYPAMPYPSYARVSDQDMKDMYAYFMQKVQPVASDPPRNGITWPLSMRWPMGLWRAMFAPDPAKVQVQAAAVAPTADPKVRGAYLVEGLGHCGACHTPRSVTMAEKALTDADPLFLSGSDQPMDGWTAKSLRGDASGLASWSAADIVALLKTGRNDHTAVFGGMSEVIEHSTQYVSDSDLQAIAAYLKSLGPGKDGSGNAATAFAASPDTANALWRGDTRQRGSALYLDNCAACHRSDGKGYSQVFPALAGNSAVLASDPQNVIAIVLQGHTVPPTTTRPSTFTMPAFAWRLTDEQVADVSTFVRGNWGNNAQAVTSAQVAKVRKPLGEQARPVSERAAAK</sequence>
<evidence type="ECO:0000313" key="15">
    <source>
        <dbReference type="Proteomes" id="UP000515811"/>
    </source>
</evidence>
<dbReference type="PANTHER" id="PTHR35008">
    <property type="entry name" value="BLL4482 PROTEIN-RELATED"/>
    <property type="match status" value="1"/>
</dbReference>
<accession>A0A7G9RV49</accession>
<name>A0A7G9RV49_9BURK</name>
<keyword evidence="8" id="KW-0249">Electron transport</keyword>
<dbReference type="GO" id="GO:0009055">
    <property type="term" value="F:electron transfer activity"/>
    <property type="evidence" value="ECO:0007669"/>
    <property type="project" value="InterPro"/>
</dbReference>
<comment type="subcellular location">
    <subcellularLocation>
        <location evidence="1">Cell membrane</location>
    </subcellularLocation>
</comment>
<evidence type="ECO:0000256" key="8">
    <source>
        <dbReference type="ARBA" id="ARBA00022982"/>
    </source>
</evidence>
<dbReference type="EMBL" id="CP060714">
    <property type="protein sequence ID" value="QNN59474.1"/>
    <property type="molecule type" value="Genomic_DNA"/>
</dbReference>
<dbReference type="Proteomes" id="UP000515811">
    <property type="component" value="Chromosome"/>
</dbReference>
<keyword evidence="2" id="KW-0813">Transport</keyword>
<feature type="binding site" description="covalent" evidence="11">
    <location>
        <position position="325"/>
    </location>
    <ligand>
        <name>heme c</name>
        <dbReference type="ChEBI" id="CHEBI:61717"/>
        <label>3</label>
    </ligand>
</feature>
<feature type="domain" description="Cytochrome c" evidence="13">
    <location>
        <begin position="20"/>
        <end position="123"/>
    </location>
</feature>
<evidence type="ECO:0000256" key="3">
    <source>
        <dbReference type="ARBA" id="ARBA00022475"/>
    </source>
</evidence>
<dbReference type="AlphaFoldDB" id="A0A7G9RV49"/>
<dbReference type="InterPro" id="IPR036909">
    <property type="entry name" value="Cyt_c-like_dom_sf"/>
</dbReference>
<evidence type="ECO:0000256" key="2">
    <source>
        <dbReference type="ARBA" id="ARBA00022448"/>
    </source>
</evidence>
<feature type="binding site" description="covalent" evidence="11">
    <location>
        <position position="34"/>
    </location>
    <ligand>
        <name>heme c</name>
        <dbReference type="ChEBI" id="CHEBI:61717"/>
        <label>1</label>
    </ligand>
</feature>
<keyword evidence="3" id="KW-1003">Cell membrane</keyword>
<dbReference type="PIRSF" id="PIRSF000018">
    <property type="entry name" value="Mb_ADH_cyt_c"/>
    <property type="match status" value="1"/>
</dbReference>
<dbReference type="SUPFAM" id="SSF46626">
    <property type="entry name" value="Cytochrome c"/>
    <property type="match status" value="3"/>
</dbReference>
<evidence type="ECO:0000256" key="4">
    <source>
        <dbReference type="ARBA" id="ARBA00022617"/>
    </source>
</evidence>
<evidence type="ECO:0000256" key="6">
    <source>
        <dbReference type="ARBA" id="ARBA00022729"/>
    </source>
</evidence>
<feature type="domain" description="Cytochrome c" evidence="13">
    <location>
        <begin position="312"/>
        <end position="402"/>
    </location>
</feature>
<evidence type="ECO:0000313" key="14">
    <source>
        <dbReference type="EMBL" id="QNN59474.1"/>
    </source>
</evidence>
<dbReference type="GO" id="GO:0020037">
    <property type="term" value="F:heme binding"/>
    <property type="evidence" value="ECO:0007669"/>
    <property type="project" value="InterPro"/>
</dbReference>
<dbReference type="PANTHER" id="PTHR35008:SF8">
    <property type="entry name" value="ALCOHOL DEHYDROGENASE CYTOCHROME C SUBUNIT"/>
    <property type="match status" value="1"/>
</dbReference>
<evidence type="ECO:0000256" key="1">
    <source>
        <dbReference type="ARBA" id="ARBA00004236"/>
    </source>
</evidence>
<dbReference type="InterPro" id="IPR009056">
    <property type="entry name" value="Cyt_c-like_dom"/>
</dbReference>
<reference evidence="14 15" key="1">
    <citation type="submission" date="2020-08" db="EMBL/GenBank/DDBJ databases">
        <title>Genome sequence of Diaphorobacter ruginosibacter DSM 27467T.</title>
        <authorList>
            <person name="Hyun D.-W."/>
            <person name="Bae J.-W."/>
        </authorList>
    </citation>
    <scope>NUCLEOTIDE SEQUENCE [LARGE SCALE GENOMIC DNA]</scope>
    <source>
        <strain evidence="14 15">DSM 27467</strain>
    </source>
</reference>
<feature type="binding site" description="covalent" evidence="11">
    <location>
        <position position="328"/>
    </location>
    <ligand>
        <name>heme c</name>
        <dbReference type="ChEBI" id="CHEBI:61717"/>
        <label>3</label>
    </ligand>
</feature>
<organism evidence="14 15">
    <name type="scientific">Diaphorobacter ruginosibacter</name>
    <dbReference type="NCBI Taxonomy" id="1715720"/>
    <lineage>
        <taxon>Bacteria</taxon>
        <taxon>Pseudomonadati</taxon>
        <taxon>Pseudomonadota</taxon>
        <taxon>Betaproteobacteria</taxon>
        <taxon>Burkholderiales</taxon>
        <taxon>Comamonadaceae</taxon>
        <taxon>Diaphorobacter</taxon>
    </lineage>
</organism>
<feature type="binding site" description="axial binding residue" evidence="12">
    <location>
        <position position="38"/>
    </location>
    <ligand>
        <name>heme c</name>
        <dbReference type="ChEBI" id="CHEBI:61717"/>
        <label>1</label>
    </ligand>
    <ligandPart>
        <name>Fe</name>
        <dbReference type="ChEBI" id="CHEBI:18248"/>
    </ligandPart>
</feature>
<dbReference type="GO" id="GO:0005506">
    <property type="term" value="F:iron ion binding"/>
    <property type="evidence" value="ECO:0007669"/>
    <property type="project" value="InterPro"/>
</dbReference>
<dbReference type="Gene3D" id="1.10.760.10">
    <property type="entry name" value="Cytochrome c-like domain"/>
    <property type="match status" value="3"/>
</dbReference>
<keyword evidence="5 12" id="KW-0479">Metal-binding</keyword>
<evidence type="ECO:0000256" key="11">
    <source>
        <dbReference type="PIRSR" id="PIRSR000018-50"/>
    </source>
</evidence>
<keyword evidence="7" id="KW-0677">Repeat</keyword>
<feature type="binding site" description="covalent" evidence="11">
    <location>
        <position position="37"/>
    </location>
    <ligand>
        <name>heme c</name>
        <dbReference type="ChEBI" id="CHEBI:61717"/>
        <label>1</label>
    </ligand>
</feature>
<dbReference type="GO" id="GO:0016614">
    <property type="term" value="F:oxidoreductase activity, acting on CH-OH group of donors"/>
    <property type="evidence" value="ECO:0007669"/>
    <property type="project" value="InterPro"/>
</dbReference>
<dbReference type="Pfam" id="PF00034">
    <property type="entry name" value="Cytochrom_C"/>
    <property type="match status" value="2"/>
</dbReference>
<evidence type="ECO:0000256" key="5">
    <source>
        <dbReference type="ARBA" id="ARBA00022723"/>
    </source>
</evidence>
<gene>
    <name evidence="14" type="ORF">H9K76_06470</name>
</gene>
<keyword evidence="15" id="KW-1185">Reference proteome</keyword>
<evidence type="ECO:0000259" key="13">
    <source>
        <dbReference type="PROSITE" id="PS51007"/>
    </source>
</evidence>
<dbReference type="InterPro" id="IPR051459">
    <property type="entry name" value="Cytochrome_c-type_DH"/>
</dbReference>
<comment type="cofactor">
    <cofactor evidence="11">
        <name>heme c</name>
        <dbReference type="ChEBI" id="CHEBI:61717"/>
    </cofactor>
    <text evidence="11">Binds 3 heme c groups covalently per subunit.</text>
</comment>
<proteinExistence type="predicted"/>
<feature type="binding site" description="axial binding residue" evidence="12">
    <location>
        <position position="190"/>
    </location>
    <ligand>
        <name>heme c</name>
        <dbReference type="ChEBI" id="CHEBI:61717"/>
        <label>2</label>
    </ligand>
    <ligandPart>
        <name>Fe</name>
        <dbReference type="ChEBI" id="CHEBI:18248"/>
    </ligandPart>
</feature>
<feature type="domain" description="Cytochrome c" evidence="13">
    <location>
        <begin position="171"/>
        <end position="285"/>
    </location>
</feature>
<evidence type="ECO:0000256" key="12">
    <source>
        <dbReference type="PIRSR" id="PIRSR000018-51"/>
    </source>
</evidence>
<evidence type="ECO:0000256" key="7">
    <source>
        <dbReference type="ARBA" id="ARBA00022737"/>
    </source>
</evidence>